<dbReference type="Pfam" id="PF14529">
    <property type="entry name" value="Exo_endo_phos_2"/>
    <property type="match status" value="1"/>
</dbReference>
<dbReference type="SUPFAM" id="SSF56219">
    <property type="entry name" value="DNase I-like"/>
    <property type="match status" value="1"/>
</dbReference>
<name>A0A9J6FDW9_HAELO</name>
<accession>A0A9J6FDW9</accession>
<sequence>MAIQHSLKQSGAIDILLEIIPQAHKKTRSLCFLNVYCRPKSSPLFISKKLNKRHSKQAWDNPLVITGDFNLLACAATHTQTQEALRLYWLMESQDLTIVTDHRRPTRIGTSLTRDTAPDLTLTKNVPQGQ</sequence>
<dbReference type="InterPro" id="IPR036691">
    <property type="entry name" value="Endo/exonu/phosph_ase_sf"/>
</dbReference>
<keyword evidence="3" id="KW-1185">Reference proteome</keyword>
<evidence type="ECO:0000313" key="3">
    <source>
        <dbReference type="Proteomes" id="UP000821853"/>
    </source>
</evidence>
<evidence type="ECO:0000259" key="1">
    <source>
        <dbReference type="Pfam" id="PF14529"/>
    </source>
</evidence>
<dbReference type="Proteomes" id="UP000821853">
    <property type="component" value="Chromosome 1"/>
</dbReference>
<reference evidence="2 3" key="1">
    <citation type="journal article" date="2020" name="Cell">
        <title>Large-Scale Comparative Analyses of Tick Genomes Elucidate Their Genetic Diversity and Vector Capacities.</title>
        <authorList>
            <consortium name="Tick Genome and Microbiome Consortium (TIGMIC)"/>
            <person name="Jia N."/>
            <person name="Wang J."/>
            <person name="Shi W."/>
            <person name="Du L."/>
            <person name="Sun Y."/>
            <person name="Zhan W."/>
            <person name="Jiang J.F."/>
            <person name="Wang Q."/>
            <person name="Zhang B."/>
            <person name="Ji P."/>
            <person name="Bell-Sakyi L."/>
            <person name="Cui X.M."/>
            <person name="Yuan T.T."/>
            <person name="Jiang B.G."/>
            <person name="Yang W.F."/>
            <person name="Lam T.T."/>
            <person name="Chang Q.C."/>
            <person name="Ding S.J."/>
            <person name="Wang X.J."/>
            <person name="Zhu J.G."/>
            <person name="Ruan X.D."/>
            <person name="Zhao L."/>
            <person name="Wei J.T."/>
            <person name="Ye R.Z."/>
            <person name="Que T.C."/>
            <person name="Du C.H."/>
            <person name="Zhou Y.H."/>
            <person name="Cheng J.X."/>
            <person name="Dai P.F."/>
            <person name="Guo W.B."/>
            <person name="Han X.H."/>
            <person name="Huang E.J."/>
            <person name="Li L.F."/>
            <person name="Wei W."/>
            <person name="Gao Y.C."/>
            <person name="Liu J.Z."/>
            <person name="Shao H.Z."/>
            <person name="Wang X."/>
            <person name="Wang C.C."/>
            <person name="Yang T.C."/>
            <person name="Huo Q.B."/>
            <person name="Li W."/>
            <person name="Chen H.Y."/>
            <person name="Chen S.E."/>
            <person name="Zhou L.G."/>
            <person name="Ni X.B."/>
            <person name="Tian J.H."/>
            <person name="Sheng Y."/>
            <person name="Liu T."/>
            <person name="Pan Y.S."/>
            <person name="Xia L.Y."/>
            <person name="Li J."/>
            <person name="Zhao F."/>
            <person name="Cao W.C."/>
        </authorList>
    </citation>
    <scope>NUCLEOTIDE SEQUENCE [LARGE SCALE GENOMIC DNA]</scope>
    <source>
        <strain evidence="2">HaeL-2018</strain>
    </source>
</reference>
<dbReference type="VEuPathDB" id="VectorBase:HLOH_047119"/>
<protein>
    <recommendedName>
        <fullName evidence="1">Endonuclease/exonuclease/phosphatase domain-containing protein</fullName>
    </recommendedName>
</protein>
<dbReference type="GO" id="GO:0003824">
    <property type="term" value="F:catalytic activity"/>
    <property type="evidence" value="ECO:0007669"/>
    <property type="project" value="InterPro"/>
</dbReference>
<proteinExistence type="predicted"/>
<evidence type="ECO:0000313" key="2">
    <source>
        <dbReference type="EMBL" id="KAH9361117.1"/>
    </source>
</evidence>
<organism evidence="2 3">
    <name type="scientific">Haemaphysalis longicornis</name>
    <name type="common">Bush tick</name>
    <dbReference type="NCBI Taxonomy" id="44386"/>
    <lineage>
        <taxon>Eukaryota</taxon>
        <taxon>Metazoa</taxon>
        <taxon>Ecdysozoa</taxon>
        <taxon>Arthropoda</taxon>
        <taxon>Chelicerata</taxon>
        <taxon>Arachnida</taxon>
        <taxon>Acari</taxon>
        <taxon>Parasitiformes</taxon>
        <taxon>Ixodida</taxon>
        <taxon>Ixodoidea</taxon>
        <taxon>Ixodidae</taxon>
        <taxon>Haemaphysalinae</taxon>
        <taxon>Haemaphysalis</taxon>
    </lineage>
</organism>
<dbReference type="InterPro" id="IPR005135">
    <property type="entry name" value="Endo/exonuclease/phosphatase"/>
</dbReference>
<dbReference type="Gene3D" id="3.60.10.10">
    <property type="entry name" value="Endonuclease/exonuclease/phosphatase"/>
    <property type="match status" value="1"/>
</dbReference>
<dbReference type="AlphaFoldDB" id="A0A9J6FDW9"/>
<feature type="domain" description="Endonuclease/exonuclease/phosphatase" evidence="1">
    <location>
        <begin position="31"/>
        <end position="125"/>
    </location>
</feature>
<comment type="caution">
    <text evidence="2">The sequence shown here is derived from an EMBL/GenBank/DDBJ whole genome shotgun (WGS) entry which is preliminary data.</text>
</comment>
<dbReference type="EMBL" id="JABSTR010000001">
    <property type="protein sequence ID" value="KAH9361117.1"/>
    <property type="molecule type" value="Genomic_DNA"/>
</dbReference>
<gene>
    <name evidence="2" type="ORF">HPB48_002979</name>
</gene>